<proteinExistence type="predicted"/>
<organism evidence="2 4">
    <name type="scientific">Leptospira perolatii</name>
    <dbReference type="NCBI Taxonomy" id="2023191"/>
    <lineage>
        <taxon>Bacteria</taxon>
        <taxon>Pseudomonadati</taxon>
        <taxon>Spirochaetota</taxon>
        <taxon>Spirochaetia</taxon>
        <taxon>Leptospirales</taxon>
        <taxon>Leptospiraceae</taxon>
        <taxon>Leptospira</taxon>
    </lineage>
</organism>
<evidence type="ECO:0000313" key="1">
    <source>
        <dbReference type="EMBL" id="PJZ70838.1"/>
    </source>
</evidence>
<evidence type="ECO:0000313" key="2">
    <source>
        <dbReference type="EMBL" id="PJZ73734.1"/>
    </source>
</evidence>
<dbReference type="EMBL" id="NPDY01000002">
    <property type="protein sequence ID" value="PJZ70838.1"/>
    <property type="molecule type" value="Genomic_DNA"/>
</dbReference>
<evidence type="ECO:0000313" key="4">
    <source>
        <dbReference type="Proteomes" id="UP000231990"/>
    </source>
</evidence>
<dbReference type="Proteomes" id="UP000231990">
    <property type="component" value="Unassembled WGS sequence"/>
</dbReference>
<dbReference type="EMBL" id="NPDZ01000003">
    <property type="protein sequence ID" value="PJZ73734.1"/>
    <property type="molecule type" value="Genomic_DNA"/>
</dbReference>
<protein>
    <submittedName>
        <fullName evidence="2">Uncharacterized protein</fullName>
    </submittedName>
</protein>
<reference evidence="3 4" key="1">
    <citation type="submission" date="2017-07" db="EMBL/GenBank/DDBJ databases">
        <title>Leptospira spp. isolated from tropical soils.</title>
        <authorList>
            <person name="Thibeaux R."/>
            <person name="Iraola G."/>
            <person name="Ferres I."/>
            <person name="Bierque E."/>
            <person name="Girault D."/>
            <person name="Soupe-Gilbert M.-E."/>
            <person name="Picardeau M."/>
            <person name="Goarant C."/>
        </authorList>
    </citation>
    <scope>NUCLEOTIDE SEQUENCE [LARGE SCALE GENOMIC DNA]</scope>
    <source>
        <strain evidence="2 4">FH1-B-B1</strain>
        <strain evidence="1 3">FH1-B-C1</strain>
    </source>
</reference>
<dbReference type="Proteomes" id="UP000231962">
    <property type="component" value="Unassembled WGS sequence"/>
</dbReference>
<keyword evidence="3" id="KW-1185">Reference proteome</keyword>
<dbReference type="AlphaFoldDB" id="A0A2M9ZNX0"/>
<accession>A0A2M9ZNX0</accession>
<name>A0A2M9ZNX0_9LEPT</name>
<evidence type="ECO:0000313" key="3">
    <source>
        <dbReference type="Proteomes" id="UP000231962"/>
    </source>
</evidence>
<sequence length="74" mass="8637">MKVDGNLLLTVRSGLSQKNTTKFGNILASKVTQEYWRIELQGIFLSMIYNYDFFSGKLIQKNLYKAPKFMYFAN</sequence>
<comment type="caution">
    <text evidence="2">The sequence shown here is derived from an EMBL/GenBank/DDBJ whole genome shotgun (WGS) entry which is preliminary data.</text>
</comment>
<gene>
    <name evidence="1" type="ORF">CH360_04825</name>
    <name evidence="2" type="ORF">CH373_06095</name>
</gene>